<dbReference type="AlphaFoldDB" id="A0A2H3E1Z6"/>
<gene>
    <name evidence="2" type="ORF">ARMGADRAFT_1072546</name>
</gene>
<organism evidence="2 3">
    <name type="scientific">Armillaria gallica</name>
    <name type="common">Bulbous honey fungus</name>
    <name type="synonym">Armillaria bulbosa</name>
    <dbReference type="NCBI Taxonomy" id="47427"/>
    <lineage>
        <taxon>Eukaryota</taxon>
        <taxon>Fungi</taxon>
        <taxon>Dikarya</taxon>
        <taxon>Basidiomycota</taxon>
        <taxon>Agaricomycotina</taxon>
        <taxon>Agaricomycetes</taxon>
        <taxon>Agaricomycetidae</taxon>
        <taxon>Agaricales</taxon>
        <taxon>Marasmiineae</taxon>
        <taxon>Physalacriaceae</taxon>
        <taxon>Armillaria</taxon>
    </lineage>
</organism>
<accession>A0A2H3E1Z6</accession>
<evidence type="ECO:0000313" key="2">
    <source>
        <dbReference type="EMBL" id="PBL00165.1"/>
    </source>
</evidence>
<feature type="region of interest" description="Disordered" evidence="1">
    <location>
        <begin position="1"/>
        <end position="20"/>
    </location>
</feature>
<feature type="compositionally biased region" description="Basic and acidic residues" evidence="1">
    <location>
        <begin position="10"/>
        <end position="20"/>
    </location>
</feature>
<protein>
    <submittedName>
        <fullName evidence="2">Uncharacterized protein</fullName>
    </submittedName>
</protein>
<dbReference type="InParanoid" id="A0A2H3E1Z6"/>
<reference evidence="3" key="1">
    <citation type="journal article" date="2017" name="Nat. Ecol. Evol.">
        <title>Genome expansion and lineage-specific genetic innovations in the forest pathogenic fungi Armillaria.</title>
        <authorList>
            <person name="Sipos G."/>
            <person name="Prasanna A.N."/>
            <person name="Walter M.C."/>
            <person name="O'Connor E."/>
            <person name="Balint B."/>
            <person name="Krizsan K."/>
            <person name="Kiss B."/>
            <person name="Hess J."/>
            <person name="Varga T."/>
            <person name="Slot J."/>
            <person name="Riley R."/>
            <person name="Boka B."/>
            <person name="Rigling D."/>
            <person name="Barry K."/>
            <person name="Lee J."/>
            <person name="Mihaltcheva S."/>
            <person name="LaButti K."/>
            <person name="Lipzen A."/>
            <person name="Waldron R."/>
            <person name="Moloney N.M."/>
            <person name="Sperisen C."/>
            <person name="Kredics L."/>
            <person name="Vagvoelgyi C."/>
            <person name="Patrignani A."/>
            <person name="Fitzpatrick D."/>
            <person name="Nagy I."/>
            <person name="Doyle S."/>
            <person name="Anderson J.B."/>
            <person name="Grigoriev I.V."/>
            <person name="Gueldener U."/>
            <person name="Muensterkoetter M."/>
            <person name="Nagy L.G."/>
        </authorList>
    </citation>
    <scope>NUCLEOTIDE SEQUENCE [LARGE SCALE GENOMIC DNA]</scope>
    <source>
        <strain evidence="3">Ar21-2</strain>
    </source>
</reference>
<evidence type="ECO:0000313" key="3">
    <source>
        <dbReference type="Proteomes" id="UP000217790"/>
    </source>
</evidence>
<dbReference type="OrthoDB" id="333239at2759"/>
<proteinExistence type="predicted"/>
<dbReference type="EMBL" id="KZ293646">
    <property type="protein sequence ID" value="PBL00165.1"/>
    <property type="molecule type" value="Genomic_DNA"/>
</dbReference>
<keyword evidence="3" id="KW-1185">Reference proteome</keyword>
<name>A0A2H3E1Z6_ARMGA</name>
<dbReference type="STRING" id="47427.A0A2H3E1Z6"/>
<sequence length="125" mass="13611">MIVDDGGPEPVKRAKEREETDNLVDPAIKADTGVSWKGLYELVGEKPSQCTEVWLLGFAMKSVFHGASYSGALVADMDINALDAIEADEDWYKFDDNKASVFPRDKLGTPDGSSGEDSSAYVVVY</sequence>
<dbReference type="Proteomes" id="UP000217790">
    <property type="component" value="Unassembled WGS sequence"/>
</dbReference>
<evidence type="ECO:0000256" key="1">
    <source>
        <dbReference type="SAM" id="MobiDB-lite"/>
    </source>
</evidence>